<gene>
    <name evidence="3" type="ORF">MNBD_ACTINO02-309</name>
</gene>
<evidence type="ECO:0000313" key="3">
    <source>
        <dbReference type="EMBL" id="VAW09395.1"/>
    </source>
</evidence>
<dbReference type="EMBL" id="UOEK01000571">
    <property type="protein sequence ID" value="VAW09395.1"/>
    <property type="molecule type" value="Genomic_DNA"/>
</dbReference>
<keyword evidence="2" id="KW-1133">Transmembrane helix</keyword>
<evidence type="ECO:0000256" key="2">
    <source>
        <dbReference type="SAM" id="Phobius"/>
    </source>
</evidence>
<organism evidence="3">
    <name type="scientific">hydrothermal vent metagenome</name>
    <dbReference type="NCBI Taxonomy" id="652676"/>
    <lineage>
        <taxon>unclassified sequences</taxon>
        <taxon>metagenomes</taxon>
        <taxon>ecological metagenomes</taxon>
    </lineage>
</organism>
<accession>A0A3B0SU07</accession>
<proteinExistence type="predicted"/>
<feature type="non-terminal residue" evidence="3">
    <location>
        <position position="82"/>
    </location>
</feature>
<dbReference type="AlphaFoldDB" id="A0A3B0SU07"/>
<evidence type="ECO:0000256" key="1">
    <source>
        <dbReference type="SAM" id="MobiDB-lite"/>
    </source>
</evidence>
<keyword evidence="2" id="KW-0812">Transmembrane</keyword>
<feature type="transmembrane region" description="Helical" evidence="2">
    <location>
        <begin position="51"/>
        <end position="74"/>
    </location>
</feature>
<feature type="region of interest" description="Disordered" evidence="1">
    <location>
        <begin position="1"/>
        <end position="25"/>
    </location>
</feature>
<protein>
    <submittedName>
        <fullName evidence="3">Uncharacterized protein</fullName>
    </submittedName>
</protein>
<reference evidence="3" key="1">
    <citation type="submission" date="2018-06" db="EMBL/GenBank/DDBJ databases">
        <authorList>
            <person name="Zhirakovskaya E."/>
        </authorList>
    </citation>
    <scope>NUCLEOTIDE SEQUENCE</scope>
</reference>
<name>A0A3B0SU07_9ZZZZ</name>
<keyword evidence="2" id="KW-0472">Membrane</keyword>
<feature type="compositionally biased region" description="Basic and acidic residues" evidence="1">
    <location>
        <begin position="1"/>
        <end position="12"/>
    </location>
</feature>
<sequence length="82" mass="7686">MSIDDNLRDMFKEAIPPADTPPGLADQLIARSATTGSAGAGGGTAGAAGGFGLPLIIGLAVASGIVVGGVFGLFGGGGTPST</sequence>